<dbReference type="EMBL" id="CM029046">
    <property type="protein sequence ID" value="KAG2594134.1"/>
    <property type="molecule type" value="Genomic_DNA"/>
</dbReference>
<comment type="caution">
    <text evidence="1">The sequence shown here is derived from an EMBL/GenBank/DDBJ whole genome shotgun (WGS) entry which is preliminary data.</text>
</comment>
<dbReference type="AlphaFoldDB" id="A0A8T0S9D1"/>
<gene>
    <name evidence="1" type="ORF">PVAP13_5NG622101</name>
</gene>
<organism evidence="1 2">
    <name type="scientific">Panicum virgatum</name>
    <name type="common">Blackwell switchgrass</name>
    <dbReference type="NCBI Taxonomy" id="38727"/>
    <lineage>
        <taxon>Eukaryota</taxon>
        <taxon>Viridiplantae</taxon>
        <taxon>Streptophyta</taxon>
        <taxon>Embryophyta</taxon>
        <taxon>Tracheophyta</taxon>
        <taxon>Spermatophyta</taxon>
        <taxon>Magnoliopsida</taxon>
        <taxon>Liliopsida</taxon>
        <taxon>Poales</taxon>
        <taxon>Poaceae</taxon>
        <taxon>PACMAD clade</taxon>
        <taxon>Panicoideae</taxon>
        <taxon>Panicodae</taxon>
        <taxon>Paniceae</taxon>
        <taxon>Panicinae</taxon>
        <taxon>Panicum</taxon>
        <taxon>Panicum sect. Hiantes</taxon>
    </lineage>
</organism>
<name>A0A8T0S9D1_PANVG</name>
<protein>
    <recommendedName>
        <fullName evidence="3">Reverse transcriptase zinc-binding domain-containing protein</fullName>
    </recommendedName>
</protein>
<evidence type="ECO:0000313" key="2">
    <source>
        <dbReference type="Proteomes" id="UP000823388"/>
    </source>
</evidence>
<evidence type="ECO:0000313" key="1">
    <source>
        <dbReference type="EMBL" id="KAG2594134.1"/>
    </source>
</evidence>
<proteinExistence type="predicted"/>
<accession>A0A8T0S9D1</accession>
<evidence type="ECO:0008006" key="3">
    <source>
        <dbReference type="Google" id="ProtNLM"/>
    </source>
</evidence>
<keyword evidence="2" id="KW-1185">Reference proteome</keyword>
<dbReference type="Proteomes" id="UP000823388">
    <property type="component" value="Chromosome 5N"/>
</dbReference>
<reference evidence="1" key="1">
    <citation type="submission" date="2020-05" db="EMBL/GenBank/DDBJ databases">
        <title>WGS assembly of Panicum virgatum.</title>
        <authorList>
            <person name="Lovell J.T."/>
            <person name="Jenkins J."/>
            <person name="Shu S."/>
            <person name="Juenger T.E."/>
            <person name="Schmutz J."/>
        </authorList>
    </citation>
    <scope>NUCLEOTIDE SEQUENCE</scope>
    <source>
        <strain evidence="1">AP13</strain>
    </source>
</reference>
<sequence length="126" mass="14564">MILPDSTCELCGDGPETAVHLLFHCDFAASFWRALGFAVPTDLEARHIQQLPRPSHVEGGHYDTFILLCCWQLWKRRNGIVFHQETMSLHQILHACRREAKSWSCRLPCTERRLGDHWCSLFSLAM</sequence>